<reference evidence="3" key="3">
    <citation type="submission" date="2022-01" db="EMBL/GenBank/DDBJ databases">
        <authorList>
            <person name="Rubenstein D.R."/>
        </authorList>
    </citation>
    <scope>NUCLEOTIDE SEQUENCE</scope>
    <source>
        <strain evidence="3">SS15</strain>
        <tissue evidence="3">Liver</tissue>
    </source>
</reference>
<dbReference type="PANTHER" id="PTHR20843:SF0">
    <property type="entry name" value="PROTEIN AVEUGLE"/>
    <property type="match status" value="1"/>
</dbReference>
<name>A0A835NZT3_9PASS</name>
<dbReference type="GO" id="GO:0009898">
    <property type="term" value="C:cytoplasmic side of plasma membrane"/>
    <property type="evidence" value="ECO:0007669"/>
    <property type="project" value="TreeGrafter"/>
</dbReference>
<dbReference type="AlphaFoldDB" id="A0A835NZT3"/>
<comment type="caution">
    <text evidence="2">The sequence shown here is derived from an EMBL/GenBank/DDBJ whole genome shotgun (WGS) entry which is preliminary data.</text>
</comment>
<dbReference type="EMBL" id="JADDUC020000008">
    <property type="protein sequence ID" value="KAI1237163.1"/>
    <property type="molecule type" value="Genomic_DNA"/>
</dbReference>
<dbReference type="SMART" id="SM00454">
    <property type="entry name" value="SAM"/>
    <property type="match status" value="1"/>
</dbReference>
<dbReference type="GO" id="GO:0007169">
    <property type="term" value="P:cell surface receptor protein tyrosine kinase signaling pathway"/>
    <property type="evidence" value="ECO:0007669"/>
    <property type="project" value="TreeGrafter"/>
</dbReference>
<dbReference type="InterPro" id="IPR052268">
    <property type="entry name" value="SAM_domain-containing_protein"/>
</dbReference>
<keyword evidence="4" id="KW-1185">Reference proteome</keyword>
<reference evidence="2" key="1">
    <citation type="submission" date="2020-10" db="EMBL/GenBank/DDBJ databases">
        <title>Feather gene expression reveals the developmental basis of iridescence in African starlings.</title>
        <authorList>
            <person name="Rubenstein D.R."/>
        </authorList>
    </citation>
    <scope>NUCLEOTIDE SEQUENCE</scope>
    <source>
        <strain evidence="2">SS15</strain>
        <tissue evidence="2">Liver</tissue>
    </source>
</reference>
<dbReference type="EMBL" id="JADDUC010000013">
    <property type="protein sequence ID" value="KAG0128738.1"/>
    <property type="molecule type" value="Genomic_DNA"/>
</dbReference>
<dbReference type="PROSITE" id="PS50105">
    <property type="entry name" value="SAM_DOMAIN"/>
    <property type="match status" value="1"/>
</dbReference>
<dbReference type="FunFam" id="1.10.150.50:FF:000065">
    <property type="entry name" value="mitogen-activated protein kinase kinase kinase 20 isoform X1"/>
    <property type="match status" value="1"/>
</dbReference>
<dbReference type="InterPro" id="IPR001660">
    <property type="entry name" value="SAM"/>
</dbReference>
<reference evidence="3 4" key="2">
    <citation type="journal article" date="2021" name="J. Hered.">
        <title>Feather Gene Expression Elucidates the Developmental Basis of Plumage Iridescence in African Starlings.</title>
        <authorList>
            <person name="Rubenstein D.R."/>
            <person name="Corvelo A."/>
            <person name="MacManes M.D."/>
            <person name="Maia R."/>
            <person name="Narzisi G."/>
            <person name="Rousaki A."/>
            <person name="Vandenabeele P."/>
            <person name="Shawkey M.D."/>
            <person name="Solomon J."/>
        </authorList>
    </citation>
    <scope>NUCLEOTIDE SEQUENCE [LARGE SCALE GENOMIC DNA]</scope>
    <source>
        <strain evidence="3">SS15</strain>
    </source>
</reference>
<dbReference type="Proteomes" id="UP000618051">
    <property type="component" value="Unassembled WGS sequence"/>
</dbReference>
<gene>
    <name evidence="3" type="ORF">IHE44_0014419</name>
    <name evidence="2" type="ORF">IHE44_001691</name>
</gene>
<proteinExistence type="predicted"/>
<evidence type="ECO:0000313" key="3">
    <source>
        <dbReference type="EMBL" id="KAI1237163.1"/>
    </source>
</evidence>
<dbReference type="OrthoDB" id="339325at2759"/>
<sequence>MHVKPKQVNKKKSYNLLPSFDICAWTEEDVFFWMQQLTRKGDTSGEMSVYASLFKEHHITGKQLLLLEEEDLKDMGIVSRGHIIHLKTAIEKLTHDYLNLFHFPPLIKDSAGAAEESIEKVVNLELVFGYHLKPGTGPKTSFCLSRTEILFYATKRSLENTWYGGWLGRMGLVLVETVCPHGAGEGGRGSCSTLHKTAVLQQLPVCHILIKPQLQAKLVQGSLVTPCVTGALMTPDIPAKDFYHISEVCPMLFVCFVQLAMDSEFKGFRINHICGNVWLERAQKRTEGLGTGFEGQESVCFSEDAVQSWGRQCLCRPQASTPSWGNLVHDHMERDPAWEVDLASGQAVPVPTPCRTLDGNVSEQHKILSQEGMGALAQVFSFSIGIANSMHHGKL</sequence>
<evidence type="ECO:0000313" key="4">
    <source>
        <dbReference type="Proteomes" id="UP000618051"/>
    </source>
</evidence>
<dbReference type="PANTHER" id="PTHR20843">
    <property type="entry name" value="STERILE ALPHA MOTIF DOMAIN CONTAINING PROTEIN 10"/>
    <property type="match status" value="1"/>
</dbReference>
<dbReference type="SUPFAM" id="SSF47769">
    <property type="entry name" value="SAM/Pointed domain"/>
    <property type="match status" value="1"/>
</dbReference>
<protein>
    <recommendedName>
        <fullName evidence="1">SAM domain-containing protein</fullName>
    </recommendedName>
</protein>
<dbReference type="Gene3D" id="1.10.150.50">
    <property type="entry name" value="Transcription Factor, Ets-1"/>
    <property type="match status" value="1"/>
</dbReference>
<evidence type="ECO:0000259" key="1">
    <source>
        <dbReference type="PROSITE" id="PS50105"/>
    </source>
</evidence>
<organism evidence="2">
    <name type="scientific">Lamprotornis superbus</name>
    <dbReference type="NCBI Taxonomy" id="245042"/>
    <lineage>
        <taxon>Eukaryota</taxon>
        <taxon>Metazoa</taxon>
        <taxon>Chordata</taxon>
        <taxon>Craniata</taxon>
        <taxon>Vertebrata</taxon>
        <taxon>Euteleostomi</taxon>
        <taxon>Archelosauria</taxon>
        <taxon>Archosauria</taxon>
        <taxon>Dinosauria</taxon>
        <taxon>Saurischia</taxon>
        <taxon>Theropoda</taxon>
        <taxon>Coelurosauria</taxon>
        <taxon>Aves</taxon>
        <taxon>Neognathae</taxon>
        <taxon>Neoaves</taxon>
        <taxon>Telluraves</taxon>
        <taxon>Australaves</taxon>
        <taxon>Passeriformes</taxon>
        <taxon>Sturnidae</taxon>
        <taxon>Lamprotornis</taxon>
    </lineage>
</organism>
<dbReference type="InterPro" id="IPR013761">
    <property type="entry name" value="SAM/pointed_sf"/>
</dbReference>
<dbReference type="CDD" id="cd09529">
    <property type="entry name" value="SAM_MLTK"/>
    <property type="match status" value="1"/>
</dbReference>
<dbReference type="Pfam" id="PF07647">
    <property type="entry name" value="SAM_2"/>
    <property type="match status" value="1"/>
</dbReference>
<feature type="domain" description="SAM" evidence="1">
    <location>
        <begin position="25"/>
        <end position="96"/>
    </location>
</feature>
<accession>A0A835NZT3</accession>
<evidence type="ECO:0000313" key="2">
    <source>
        <dbReference type="EMBL" id="KAG0128738.1"/>
    </source>
</evidence>